<evidence type="ECO:0000256" key="1">
    <source>
        <dbReference type="ARBA" id="ARBA00022741"/>
    </source>
</evidence>
<dbReference type="InterPro" id="IPR027417">
    <property type="entry name" value="P-loop_NTPase"/>
</dbReference>
<protein>
    <recommendedName>
        <fullName evidence="7">DNA 3'-5' helicase</fullName>
        <ecNumber evidence="7">5.6.2.4</ecNumber>
    </recommendedName>
</protein>
<dbReference type="InterPro" id="IPR014016">
    <property type="entry name" value="UvrD-like_ATP-bd"/>
</dbReference>
<dbReference type="InterPro" id="IPR035093">
    <property type="entry name" value="RelE/ParE_toxin_dom_sf"/>
</dbReference>
<dbReference type="Pfam" id="PF00580">
    <property type="entry name" value="UvrD-helicase"/>
    <property type="match status" value="1"/>
</dbReference>
<geneLocation type="plasmid" evidence="11">
    <name>pP742501</name>
</geneLocation>
<dbReference type="Pfam" id="PF13361">
    <property type="entry name" value="UvrD_C"/>
    <property type="match status" value="1"/>
</dbReference>
<dbReference type="Gene3D" id="3.40.50.300">
    <property type="entry name" value="P-loop containing nucleotide triphosphate hydrolases"/>
    <property type="match status" value="2"/>
</dbReference>
<evidence type="ECO:0000256" key="3">
    <source>
        <dbReference type="ARBA" id="ARBA00022806"/>
    </source>
</evidence>
<sequence>MPWLTTMKPTFQTEWLALPPKESHQILEKINLLTYDPTPDAKVKKQLKYMGGKLHRLRSGNYRIFYTFDNTYVSLLALRRRDDDTYDEDLDAEFLGGLDPTLETQTHQPNWDKLFGQPQAQETPLPEPITIELLTNLRIPEVCHARLLRVESREKLFDCPGIPDQVILKLDEYLFERPLVEVLQQPDFLTGNLDNLLKFKEGDLLGFLLKLNPEQERFVTWGMNATGPTLVKGGPGTGKSTVALYRVRTLIQTLKANGIAEPKVLFTTYTNALIAFSRQLLTSLLGDDIQHVNVDTVDSIIYALVCREAGEPKLADANQLKILIQQARELAVLNLEGNLLQQHAQKQILENLTPDYLLEEMGRVIEGRGLESLEDYQATPRAGRTVALNKVQRQAIWTLRCSFYQLLEQAGLETWEQLRSRAVKLLQNLETPILFDAVVIDEAQDLDPNALRFLTLLCRAPNRLFVTADANQSIYSSGFRWTDIHADLRFNGRTGVLRTNHRTTREVNEAALHYLADGSLDQEIPQHQYIHNGPQPAVRAISNRGDEADLLVRFCKVASREFRLGINACAILVPSERAGRKLAEQLNYRDLPSTYMTSKDLDLNCAGVKILTLQSAKGLEFPIVAIAGFLESTFPTIAKGTPETELDEIFYRARRTLFVGMTRAMRALLLLVPDKNTSPVLQNFAPHLWNLGTTA</sequence>
<comment type="catalytic activity">
    <reaction evidence="8">
        <text>ATP + H2O = ADP + phosphate + H(+)</text>
        <dbReference type="Rhea" id="RHEA:13065"/>
        <dbReference type="ChEBI" id="CHEBI:15377"/>
        <dbReference type="ChEBI" id="CHEBI:15378"/>
        <dbReference type="ChEBI" id="CHEBI:30616"/>
        <dbReference type="ChEBI" id="CHEBI:43474"/>
        <dbReference type="ChEBI" id="CHEBI:456216"/>
        <dbReference type="EC" id="5.6.2.4"/>
    </reaction>
</comment>
<comment type="catalytic activity">
    <reaction evidence="6">
        <text>Couples ATP hydrolysis with the unwinding of duplex DNA by translocating in the 3'-5' direction.</text>
        <dbReference type="EC" id="5.6.2.4"/>
    </reaction>
</comment>
<dbReference type="GO" id="GO:0016887">
    <property type="term" value="F:ATP hydrolysis activity"/>
    <property type="evidence" value="ECO:0007669"/>
    <property type="project" value="RHEA"/>
</dbReference>
<dbReference type="SUPFAM" id="SSF52540">
    <property type="entry name" value="P-loop containing nucleoside triphosphate hydrolases"/>
    <property type="match status" value="1"/>
</dbReference>
<dbReference type="EC" id="5.6.2.4" evidence="7"/>
<dbReference type="Gene3D" id="3.30.2310.20">
    <property type="entry name" value="RelE-like"/>
    <property type="match status" value="1"/>
</dbReference>
<feature type="binding site" evidence="9">
    <location>
        <begin position="233"/>
        <end position="240"/>
    </location>
    <ligand>
        <name>ATP</name>
        <dbReference type="ChEBI" id="CHEBI:30616"/>
    </ligand>
</feature>
<dbReference type="HOGENOM" id="CLU_023846_0_0_3"/>
<keyword evidence="4 9" id="KW-0067">ATP-binding</keyword>
<accession>B8HYW2</accession>
<reference evidence="11" key="1">
    <citation type="submission" date="2009-01" db="EMBL/GenBank/DDBJ databases">
        <title>Complete sequence of plasmid1 Cyanothece sp. PCC 7425.</title>
        <authorList>
            <consortium name="US DOE Joint Genome Institute"/>
            <person name="Lucas S."/>
            <person name="Copeland A."/>
            <person name="Lapidus A."/>
            <person name="Glavina del Rio T."/>
            <person name="Dalin E."/>
            <person name="Tice H."/>
            <person name="Bruce D."/>
            <person name="Goodwin L."/>
            <person name="Pitluck S."/>
            <person name="Sims D."/>
            <person name="Meineke L."/>
            <person name="Brettin T."/>
            <person name="Detter J.C."/>
            <person name="Han C."/>
            <person name="Larimer F."/>
            <person name="Land M."/>
            <person name="Hauser L."/>
            <person name="Kyrpides N."/>
            <person name="Ovchinnikova G."/>
            <person name="Liberton M."/>
            <person name="Stoeckel J."/>
            <person name="Banerjee A."/>
            <person name="Singh A."/>
            <person name="Page L."/>
            <person name="Sato H."/>
            <person name="Zhao L."/>
            <person name="Sherman L."/>
            <person name="Pakrasi H."/>
            <person name="Richardson P."/>
        </authorList>
    </citation>
    <scope>NUCLEOTIDE SEQUENCE</scope>
    <source>
        <strain evidence="11">PCC 7425</strain>
        <plasmid evidence="11">pP742501</plasmid>
    </source>
</reference>
<evidence type="ECO:0000259" key="10">
    <source>
        <dbReference type="PROSITE" id="PS51198"/>
    </source>
</evidence>
<dbReference type="OrthoDB" id="9787585at2"/>
<keyword evidence="1 9" id="KW-0547">Nucleotide-binding</keyword>
<dbReference type="SUPFAM" id="SSF143011">
    <property type="entry name" value="RelE-like"/>
    <property type="match status" value="1"/>
</dbReference>
<organism evidence="11">
    <name type="scientific">Cyanothece sp. (strain PCC 7425 / ATCC 29141)</name>
    <dbReference type="NCBI Taxonomy" id="395961"/>
    <lineage>
        <taxon>Bacteria</taxon>
        <taxon>Bacillati</taxon>
        <taxon>Cyanobacteriota</taxon>
        <taxon>Cyanophyceae</taxon>
        <taxon>Gomontiellales</taxon>
        <taxon>Cyanothecaceae</taxon>
        <taxon>Cyanothece</taxon>
    </lineage>
</organism>
<dbReference type="KEGG" id="cyn:Cyan7425_5351"/>
<keyword evidence="11" id="KW-0614">Plasmid</keyword>
<keyword evidence="3 9" id="KW-0347">Helicase</keyword>
<keyword evidence="2 9" id="KW-0378">Hydrolase</keyword>
<dbReference type="InterPro" id="IPR000212">
    <property type="entry name" value="DNA_helicase_UvrD/REP"/>
</dbReference>
<dbReference type="GO" id="GO:0005524">
    <property type="term" value="F:ATP binding"/>
    <property type="evidence" value="ECO:0007669"/>
    <property type="project" value="UniProtKB-UniRule"/>
</dbReference>
<dbReference type="GO" id="GO:0005829">
    <property type="term" value="C:cytosol"/>
    <property type="evidence" value="ECO:0007669"/>
    <property type="project" value="TreeGrafter"/>
</dbReference>
<evidence type="ECO:0000256" key="7">
    <source>
        <dbReference type="ARBA" id="ARBA00034808"/>
    </source>
</evidence>
<dbReference type="PANTHER" id="PTHR11070:SF45">
    <property type="entry name" value="DNA 3'-5' HELICASE"/>
    <property type="match status" value="1"/>
</dbReference>
<dbReference type="GO" id="GO:0000725">
    <property type="term" value="P:recombinational repair"/>
    <property type="evidence" value="ECO:0007669"/>
    <property type="project" value="TreeGrafter"/>
</dbReference>
<dbReference type="PANTHER" id="PTHR11070">
    <property type="entry name" value="UVRD / RECB / PCRA DNA HELICASE FAMILY MEMBER"/>
    <property type="match status" value="1"/>
</dbReference>
<dbReference type="InterPro" id="IPR014017">
    <property type="entry name" value="DNA_helicase_UvrD-like_C"/>
</dbReference>
<dbReference type="PROSITE" id="PS51198">
    <property type="entry name" value="UVRD_HELICASE_ATP_BIND"/>
    <property type="match status" value="1"/>
</dbReference>
<evidence type="ECO:0000256" key="9">
    <source>
        <dbReference type="PROSITE-ProRule" id="PRU00560"/>
    </source>
</evidence>
<dbReference type="EMBL" id="CP001345">
    <property type="protein sequence ID" value="ACL47610.1"/>
    <property type="molecule type" value="Genomic_DNA"/>
</dbReference>
<keyword evidence="5" id="KW-0413">Isomerase</keyword>
<dbReference type="AlphaFoldDB" id="B8HYW2"/>
<proteinExistence type="predicted"/>
<name>B8HYW2_CYAP4</name>
<evidence type="ECO:0000256" key="6">
    <source>
        <dbReference type="ARBA" id="ARBA00034617"/>
    </source>
</evidence>
<evidence type="ECO:0000313" key="11">
    <source>
        <dbReference type="EMBL" id="ACL47610.1"/>
    </source>
</evidence>
<evidence type="ECO:0000256" key="4">
    <source>
        <dbReference type="ARBA" id="ARBA00022840"/>
    </source>
</evidence>
<evidence type="ECO:0000256" key="8">
    <source>
        <dbReference type="ARBA" id="ARBA00048988"/>
    </source>
</evidence>
<feature type="domain" description="UvrD-like helicase ATP-binding" evidence="10">
    <location>
        <begin position="212"/>
        <end position="512"/>
    </location>
</feature>
<evidence type="ECO:0000256" key="2">
    <source>
        <dbReference type="ARBA" id="ARBA00022801"/>
    </source>
</evidence>
<evidence type="ECO:0000256" key="5">
    <source>
        <dbReference type="ARBA" id="ARBA00023235"/>
    </source>
</evidence>
<gene>
    <name evidence="11" type="ordered locus">Cyan7425_5351</name>
</gene>
<dbReference type="GO" id="GO:0003677">
    <property type="term" value="F:DNA binding"/>
    <property type="evidence" value="ECO:0007669"/>
    <property type="project" value="InterPro"/>
</dbReference>
<dbReference type="GO" id="GO:0043138">
    <property type="term" value="F:3'-5' DNA helicase activity"/>
    <property type="evidence" value="ECO:0007669"/>
    <property type="project" value="UniProtKB-EC"/>
</dbReference>